<feature type="domain" description="DUF7661" evidence="1">
    <location>
        <begin position="1"/>
        <end position="63"/>
    </location>
</feature>
<proteinExistence type="predicted"/>
<dbReference type="OrthoDB" id="8758505at2"/>
<dbReference type="InterPro" id="IPR056078">
    <property type="entry name" value="DUF7661"/>
</dbReference>
<sequence>MKFDIYGRFQLDIHREGAAWAAYRSDGGKRVRVADLAIPPDVSTDELAEYLDDVYHELSRPGERISRVG</sequence>
<evidence type="ECO:0000313" key="2">
    <source>
        <dbReference type="EMBL" id="SSW67511.1"/>
    </source>
</evidence>
<dbReference type="Proteomes" id="UP000289184">
    <property type="component" value="Unassembled WGS sequence"/>
</dbReference>
<accession>A0A446CI79</accession>
<dbReference type="EMBL" id="UFQB01000012">
    <property type="protein sequence ID" value="SSW67511.1"/>
    <property type="molecule type" value="Genomic_DNA"/>
</dbReference>
<dbReference type="RefSeq" id="WP_129528350.1">
    <property type="nucleotide sequence ID" value="NZ_UFQB01000012.1"/>
</dbReference>
<evidence type="ECO:0000313" key="3">
    <source>
        <dbReference type="Proteomes" id="UP000289184"/>
    </source>
</evidence>
<name>A0A446CI79_9BURK</name>
<dbReference type="AlphaFoldDB" id="A0A446CI79"/>
<dbReference type="Pfam" id="PF24697">
    <property type="entry name" value="DUF7661"/>
    <property type="match status" value="1"/>
</dbReference>
<organism evidence="2 3">
    <name type="scientific">Achromobacter agilis</name>
    <dbReference type="NCBI Taxonomy" id="1353888"/>
    <lineage>
        <taxon>Bacteria</taxon>
        <taxon>Pseudomonadati</taxon>
        <taxon>Pseudomonadota</taxon>
        <taxon>Betaproteobacteria</taxon>
        <taxon>Burkholderiales</taxon>
        <taxon>Alcaligenaceae</taxon>
        <taxon>Achromobacter</taxon>
    </lineage>
</organism>
<protein>
    <recommendedName>
        <fullName evidence="1">DUF7661 domain-containing protein</fullName>
    </recommendedName>
</protein>
<keyword evidence="3" id="KW-1185">Reference proteome</keyword>
<gene>
    <name evidence="2" type="ORF">AGI3411_03174</name>
</gene>
<evidence type="ECO:0000259" key="1">
    <source>
        <dbReference type="Pfam" id="PF24697"/>
    </source>
</evidence>
<reference evidence="2 3" key="1">
    <citation type="submission" date="2018-07" db="EMBL/GenBank/DDBJ databases">
        <authorList>
            <person name="Peeters C."/>
        </authorList>
    </citation>
    <scope>NUCLEOTIDE SEQUENCE [LARGE SCALE GENOMIC DNA]</scope>
    <source>
        <strain evidence="2 3">LMG 3411</strain>
    </source>
</reference>